<dbReference type="InterPro" id="IPR008146">
    <property type="entry name" value="Gln_synth_cat_dom"/>
</dbReference>
<dbReference type="SMART" id="SM01230">
    <property type="entry name" value="Gln-synt_C"/>
    <property type="match status" value="1"/>
</dbReference>
<dbReference type="GO" id="GO:0004356">
    <property type="term" value="F:glutamine synthetase activity"/>
    <property type="evidence" value="ECO:0007669"/>
    <property type="project" value="UniProtKB-EC"/>
</dbReference>
<evidence type="ECO:0000259" key="7">
    <source>
        <dbReference type="PROSITE" id="PS51987"/>
    </source>
</evidence>
<dbReference type="InterPro" id="IPR014746">
    <property type="entry name" value="Gln_synth/guanido_kin_cat_dom"/>
</dbReference>
<dbReference type="SUPFAM" id="SSF54368">
    <property type="entry name" value="Glutamine synthetase, N-terminal domain"/>
    <property type="match status" value="1"/>
</dbReference>
<dbReference type="Gene3D" id="3.10.20.70">
    <property type="entry name" value="Glutamine synthetase, N-terminal domain"/>
    <property type="match status" value="1"/>
</dbReference>
<dbReference type="SUPFAM" id="SSF55931">
    <property type="entry name" value="Glutamine synthetase/guanido kinase"/>
    <property type="match status" value="1"/>
</dbReference>
<keyword evidence="2" id="KW-0547">Nucleotide-binding</keyword>
<dbReference type="EMBL" id="CP155447">
    <property type="protein sequence ID" value="XBH04730.1"/>
    <property type="molecule type" value="Genomic_DNA"/>
</dbReference>
<dbReference type="PROSITE" id="PS51986">
    <property type="entry name" value="GS_BETA_GRASP"/>
    <property type="match status" value="1"/>
</dbReference>
<evidence type="ECO:0000313" key="8">
    <source>
        <dbReference type="EMBL" id="XBH04730.1"/>
    </source>
</evidence>
<name>A0AAU7CI64_9BACT</name>
<keyword evidence="3" id="KW-0067">ATP-binding</keyword>
<dbReference type="PANTHER" id="PTHR43785:SF12">
    <property type="entry name" value="TYPE-1 GLUTAMINE SYNTHETASE 2"/>
    <property type="match status" value="1"/>
</dbReference>
<accession>A0AAU7CI64</accession>
<evidence type="ECO:0000256" key="5">
    <source>
        <dbReference type="RuleBase" id="RU000384"/>
    </source>
</evidence>
<dbReference type="Pfam" id="PF00120">
    <property type="entry name" value="Gln-synt_C"/>
    <property type="match status" value="1"/>
</dbReference>
<organism evidence="8">
    <name type="scientific">Singulisphaera sp. Ch08</name>
    <dbReference type="NCBI Taxonomy" id="3120278"/>
    <lineage>
        <taxon>Bacteria</taxon>
        <taxon>Pseudomonadati</taxon>
        <taxon>Planctomycetota</taxon>
        <taxon>Planctomycetia</taxon>
        <taxon>Isosphaerales</taxon>
        <taxon>Isosphaeraceae</taxon>
        <taxon>Singulisphaera</taxon>
    </lineage>
</organism>
<keyword evidence="1 8" id="KW-0436">Ligase</keyword>
<dbReference type="InterPro" id="IPR017536">
    <property type="entry name" value="Glutamine_synthetase_typeIII"/>
</dbReference>
<dbReference type="EC" id="6.3.1.2" evidence="8"/>
<evidence type="ECO:0000256" key="3">
    <source>
        <dbReference type="ARBA" id="ARBA00022840"/>
    </source>
</evidence>
<dbReference type="GO" id="GO:0006542">
    <property type="term" value="P:glutamine biosynthetic process"/>
    <property type="evidence" value="ECO:0007669"/>
    <property type="project" value="InterPro"/>
</dbReference>
<dbReference type="NCBIfam" id="TIGR03105">
    <property type="entry name" value="gln_synth_III"/>
    <property type="match status" value="1"/>
</dbReference>
<evidence type="ECO:0000259" key="6">
    <source>
        <dbReference type="PROSITE" id="PS51986"/>
    </source>
</evidence>
<feature type="domain" description="GS catalytic" evidence="7">
    <location>
        <begin position="107"/>
        <end position="456"/>
    </location>
</feature>
<dbReference type="RefSeq" id="WP_406697524.1">
    <property type="nucleotide sequence ID" value="NZ_CP155447.1"/>
</dbReference>
<dbReference type="PROSITE" id="PS51987">
    <property type="entry name" value="GS_CATALYTIC"/>
    <property type="match status" value="1"/>
</dbReference>
<dbReference type="GO" id="GO:0005524">
    <property type="term" value="F:ATP binding"/>
    <property type="evidence" value="ECO:0007669"/>
    <property type="project" value="UniProtKB-KW"/>
</dbReference>
<dbReference type="InterPro" id="IPR036651">
    <property type="entry name" value="Gln_synt_N_sf"/>
</dbReference>
<comment type="similarity">
    <text evidence="4 5">Belongs to the glutamine synthetase family.</text>
</comment>
<proteinExistence type="inferred from homology"/>
<evidence type="ECO:0000256" key="2">
    <source>
        <dbReference type="ARBA" id="ARBA00022741"/>
    </source>
</evidence>
<evidence type="ECO:0000256" key="4">
    <source>
        <dbReference type="PROSITE-ProRule" id="PRU01330"/>
    </source>
</evidence>
<protein>
    <submittedName>
        <fullName evidence="8">Type III glutamate--ammonia ligase</fullName>
        <ecNumber evidence="8">6.3.1.2</ecNumber>
    </submittedName>
</protein>
<dbReference type="InterPro" id="IPR008147">
    <property type="entry name" value="Gln_synt_N"/>
</dbReference>
<reference evidence="8" key="1">
    <citation type="submission" date="2024-05" db="EMBL/GenBank/DDBJ databases">
        <title>Planctomycetes of the genus Singulisphaera possess chitinolytic capabilities.</title>
        <authorList>
            <person name="Ivanova A."/>
        </authorList>
    </citation>
    <scope>NUCLEOTIDE SEQUENCE</scope>
    <source>
        <strain evidence="8">Ch08T</strain>
    </source>
</reference>
<feature type="domain" description="GS beta-grasp" evidence="6">
    <location>
        <begin position="18"/>
        <end position="101"/>
    </location>
</feature>
<gene>
    <name evidence="8" type="primary">glnT</name>
    <name evidence="8" type="ORF">V5E97_01565</name>
</gene>
<evidence type="ECO:0000256" key="1">
    <source>
        <dbReference type="ARBA" id="ARBA00022598"/>
    </source>
</evidence>
<dbReference type="AlphaFoldDB" id="A0AAU7CI64"/>
<sequence>MSQLEAKLTALEGQFQTDGIAYLLIQFVDIHGAAKVKLVPAKAFRTAVRSGAGFAGGAVWGSGQGPHSHDMCARVDPETYTPLSYEPGVARFAADLYVDDAPHPYCPRVNLRHMLARARELGYVFNVGIEPEFFLVTKQADGSIRGWDPHGIDVLQKPCYDFKGISAALEFLRAMNDGLDALGWDVYQTDHEDANFQFEINFKYAEALITADRFTYFRMMAGQIAQRFGAIATFMAKPFSTRTGSGAHLHYHLADARTGLNLFLDESDPRGLGLSKLAYHFLGGILAHAPALCAVTSPTVNCYKRLQVGSALTGSRSGFTWVPAFITYGDNNRTQMLRVCEPGHVEDRTISSACNPYLTLAAYLGAGLDGIARQLDPGEPNLGNLYEVGPDAMAERGIKSLPQSLSVALDHFERDAVVRDALGPIASEFTRLKRDEWREYHSQVESWELQRYLSAL</sequence>
<dbReference type="Gene3D" id="3.30.590.10">
    <property type="entry name" value="Glutamine synthetase/guanido kinase, catalytic domain"/>
    <property type="match status" value="1"/>
</dbReference>
<dbReference type="PANTHER" id="PTHR43785">
    <property type="entry name" value="GAMMA-GLUTAMYLPUTRESCINE SYNTHETASE"/>
    <property type="match status" value="1"/>
</dbReference>